<dbReference type="InterPro" id="IPR035093">
    <property type="entry name" value="RelE/ParE_toxin_dom_sf"/>
</dbReference>
<dbReference type="Proteomes" id="UP000321832">
    <property type="component" value="Unassembled WGS sequence"/>
</dbReference>
<evidence type="ECO:0000256" key="1">
    <source>
        <dbReference type="ARBA" id="ARBA00022649"/>
    </source>
</evidence>
<dbReference type="Pfam" id="PF05016">
    <property type="entry name" value="ParE_toxin"/>
    <property type="match status" value="1"/>
</dbReference>
<dbReference type="AlphaFoldDB" id="A0A5C6TPK8"/>
<evidence type="ECO:0000313" key="3">
    <source>
        <dbReference type="Proteomes" id="UP000321832"/>
    </source>
</evidence>
<accession>A0A5C6TPK8</accession>
<protein>
    <submittedName>
        <fullName evidence="2">Type II toxin-antitoxin system RelE/ParE family toxin</fullName>
    </submittedName>
</protein>
<keyword evidence="3" id="KW-1185">Reference proteome</keyword>
<evidence type="ECO:0000313" key="2">
    <source>
        <dbReference type="EMBL" id="TXC62150.1"/>
    </source>
</evidence>
<sequence>MKVRCTTQAEQDRFDIMTHSAEDNVRASIAMDELFGETASRLEEFPMLGMPGLVAGTRELIAHERYRLIYDVDTRAATVSRLSLRTWRGKLPPVR</sequence>
<comment type="caution">
    <text evidence="2">The sequence shown here is derived from an EMBL/GenBank/DDBJ whole genome shotgun (WGS) entry which is preliminary data.</text>
</comment>
<reference evidence="2 3" key="1">
    <citation type="submission" date="2019-08" db="EMBL/GenBank/DDBJ databases">
        <authorList>
            <person name="Khan S.A."/>
            <person name="Jeon C.O."/>
            <person name="Jeong S.E."/>
        </authorList>
    </citation>
    <scope>NUCLEOTIDE SEQUENCE [LARGE SCALE GENOMIC DNA]</scope>
    <source>
        <strain evidence="3">IMCC1728</strain>
    </source>
</reference>
<organism evidence="2 3">
    <name type="scientific">Piscinibacter aquaticus</name>
    <dbReference type="NCBI Taxonomy" id="392597"/>
    <lineage>
        <taxon>Bacteria</taxon>
        <taxon>Pseudomonadati</taxon>
        <taxon>Pseudomonadota</taxon>
        <taxon>Betaproteobacteria</taxon>
        <taxon>Burkholderiales</taxon>
        <taxon>Sphaerotilaceae</taxon>
        <taxon>Piscinibacter</taxon>
    </lineage>
</organism>
<dbReference type="InterPro" id="IPR007712">
    <property type="entry name" value="RelE/ParE_toxin"/>
</dbReference>
<gene>
    <name evidence="2" type="ORF">FSC37_22620</name>
</gene>
<dbReference type="Gene3D" id="3.30.2310.20">
    <property type="entry name" value="RelE-like"/>
    <property type="match status" value="1"/>
</dbReference>
<keyword evidence="1" id="KW-1277">Toxin-antitoxin system</keyword>
<name>A0A5C6TPK8_9BURK</name>
<dbReference type="EMBL" id="VOPW01000002">
    <property type="protein sequence ID" value="TXC62150.1"/>
    <property type="molecule type" value="Genomic_DNA"/>
</dbReference>
<proteinExistence type="predicted"/>